<evidence type="ECO:0000313" key="2">
    <source>
        <dbReference type="Proteomes" id="UP000016743"/>
    </source>
</evidence>
<dbReference type="KEGG" id="lxy:O159_23170"/>
<accession>U3PF53</accession>
<protein>
    <submittedName>
        <fullName evidence="1">Uncharacterized protein</fullName>
    </submittedName>
</protein>
<dbReference type="Proteomes" id="UP000016743">
    <property type="component" value="Chromosome"/>
</dbReference>
<keyword evidence="2" id="KW-1185">Reference proteome</keyword>
<dbReference type="EMBL" id="CP006734">
    <property type="protein sequence ID" value="AGW42278.1"/>
    <property type="molecule type" value="Genomic_DNA"/>
</dbReference>
<name>U3PF53_LEIXC</name>
<dbReference type="HOGENOM" id="CLU_2862307_0_0_11"/>
<gene>
    <name evidence="1" type="ORF">O159_23170</name>
</gene>
<sequence>MCSLVLADGLKLKGREVCLGGFGVSDGYVGVGHEGVHVDIIQIVVFGCSFLSTQGGSVDCDGLD</sequence>
<organism evidence="1 2">
    <name type="scientific">Leifsonia xyli subsp. cynodontis DSM 46306</name>
    <dbReference type="NCBI Taxonomy" id="1389489"/>
    <lineage>
        <taxon>Bacteria</taxon>
        <taxon>Bacillati</taxon>
        <taxon>Actinomycetota</taxon>
        <taxon>Actinomycetes</taxon>
        <taxon>Micrococcales</taxon>
        <taxon>Microbacteriaceae</taxon>
        <taxon>Leifsonia</taxon>
    </lineage>
</organism>
<evidence type="ECO:0000313" key="1">
    <source>
        <dbReference type="EMBL" id="AGW42278.1"/>
    </source>
</evidence>
<dbReference type="AlphaFoldDB" id="U3PF53"/>
<proteinExistence type="predicted"/>
<reference evidence="1 2" key="1">
    <citation type="journal article" date="2013" name="Genome Announc.">
        <title>Complete Genome Sequence of Leifsonia xyli subsp. cynodontis Strain DSM46306, a Gram-Positive Bacterial Pathogen of Grasses.</title>
        <authorList>
            <person name="Monteiro-Vitorello C.B."/>
            <person name="Zerillo M.M."/>
            <person name="Van Sluys M.A."/>
            <person name="Camargo L.E."/>
            <person name="Kitajima J.P."/>
        </authorList>
    </citation>
    <scope>NUCLEOTIDE SEQUENCE [LARGE SCALE GENOMIC DNA]</scope>
    <source>
        <strain evidence="1 2">DSM 46306</strain>
    </source>
</reference>